<reference evidence="8 9" key="1">
    <citation type="submission" date="2018-10" db="EMBL/GenBank/DDBJ databases">
        <title>Natronolimnobius sp. XQ-INN 246 isolated from Inner Mongolia Autonomous Region of China.</title>
        <authorList>
            <person name="Xue Q."/>
        </authorList>
    </citation>
    <scope>NUCLEOTIDE SEQUENCE [LARGE SCALE GENOMIC DNA]</scope>
    <source>
        <strain evidence="8 9">XQ-INN 246</strain>
    </source>
</reference>
<evidence type="ECO:0000256" key="4">
    <source>
        <dbReference type="ARBA" id="ARBA00022741"/>
    </source>
</evidence>
<dbReference type="InterPro" id="IPR027417">
    <property type="entry name" value="P-loop_NTPase"/>
</dbReference>
<evidence type="ECO:0000259" key="7">
    <source>
        <dbReference type="PROSITE" id="PS50893"/>
    </source>
</evidence>
<gene>
    <name evidence="8" type="ORF">D8Y22_07505</name>
</gene>
<protein>
    <submittedName>
        <fullName evidence="8">ABC transporter ATP-binding protein</fullName>
    </submittedName>
</protein>
<dbReference type="GO" id="GO:0015833">
    <property type="term" value="P:peptide transport"/>
    <property type="evidence" value="ECO:0007669"/>
    <property type="project" value="InterPro"/>
</dbReference>
<dbReference type="PROSITE" id="PS50893">
    <property type="entry name" value="ABC_TRANSPORTER_2"/>
    <property type="match status" value="1"/>
</dbReference>
<dbReference type="CDD" id="cd03257">
    <property type="entry name" value="ABC_NikE_OppD_transporters"/>
    <property type="match status" value="1"/>
</dbReference>
<keyword evidence="6" id="KW-0472">Membrane</keyword>
<keyword evidence="5 8" id="KW-0067">ATP-binding</keyword>
<dbReference type="AlphaFoldDB" id="A0A4S3TPG4"/>
<evidence type="ECO:0000256" key="3">
    <source>
        <dbReference type="ARBA" id="ARBA00022475"/>
    </source>
</evidence>
<evidence type="ECO:0000256" key="2">
    <source>
        <dbReference type="ARBA" id="ARBA00022448"/>
    </source>
</evidence>
<feature type="domain" description="ABC transporter" evidence="7">
    <location>
        <begin position="13"/>
        <end position="262"/>
    </location>
</feature>
<keyword evidence="4" id="KW-0547">Nucleotide-binding</keyword>
<dbReference type="GO" id="GO:0016887">
    <property type="term" value="F:ATP hydrolysis activity"/>
    <property type="evidence" value="ECO:0007669"/>
    <property type="project" value="InterPro"/>
</dbReference>
<comment type="subcellular location">
    <subcellularLocation>
        <location evidence="1">Cell membrane</location>
        <topology evidence="1">Peripheral membrane protein</topology>
    </subcellularLocation>
</comment>
<evidence type="ECO:0000313" key="8">
    <source>
        <dbReference type="EMBL" id="THE65065.1"/>
    </source>
</evidence>
<dbReference type="Pfam" id="PF08352">
    <property type="entry name" value="oligo_HPY"/>
    <property type="match status" value="1"/>
</dbReference>
<dbReference type="GO" id="GO:0005886">
    <property type="term" value="C:plasma membrane"/>
    <property type="evidence" value="ECO:0007669"/>
    <property type="project" value="UniProtKB-SubCell"/>
</dbReference>
<keyword evidence="2" id="KW-0813">Transport</keyword>
<keyword evidence="9" id="KW-1185">Reference proteome</keyword>
<dbReference type="FunFam" id="3.40.50.300:FF:000016">
    <property type="entry name" value="Oligopeptide ABC transporter ATP-binding component"/>
    <property type="match status" value="1"/>
</dbReference>
<dbReference type="NCBIfam" id="TIGR01727">
    <property type="entry name" value="oligo_HPY"/>
    <property type="match status" value="1"/>
</dbReference>
<dbReference type="SUPFAM" id="SSF52540">
    <property type="entry name" value="P-loop containing nucleoside triphosphate hydrolases"/>
    <property type="match status" value="1"/>
</dbReference>
<organism evidence="8 9">
    <name type="scientific">Salinadaptatus halalkaliphilus</name>
    <dbReference type="NCBI Taxonomy" id="2419781"/>
    <lineage>
        <taxon>Archaea</taxon>
        <taxon>Methanobacteriati</taxon>
        <taxon>Methanobacteriota</taxon>
        <taxon>Stenosarchaea group</taxon>
        <taxon>Halobacteria</taxon>
        <taxon>Halobacteriales</taxon>
        <taxon>Natrialbaceae</taxon>
        <taxon>Salinadaptatus</taxon>
    </lineage>
</organism>
<dbReference type="PANTHER" id="PTHR43297">
    <property type="entry name" value="OLIGOPEPTIDE TRANSPORT ATP-BINDING PROTEIN APPD"/>
    <property type="match status" value="1"/>
</dbReference>
<dbReference type="Gene3D" id="3.40.50.300">
    <property type="entry name" value="P-loop containing nucleotide triphosphate hydrolases"/>
    <property type="match status" value="1"/>
</dbReference>
<sequence>MSTIEFTDDAPLLSVDGVSIEYETRDGGRLRAIDDLSFEIDTDEILGLIGESGCGKSTVAKAVLGLLPRNGYVVDGEIQFRGVDLTTLDTTELNQVRWQHVSLISQGAMNSLNPVHRISDQIIEAIQNHDDVSNEDARARVAELFELVGLDPDRMDDYPHQFSGGMRQRAYIAMALVHDPSLIIADEPTTALDVIVQDQILKRLKELQDEFDLSILLITHDISVVAETCDRMGVMYAGKLMEYGNLRSIFDAPYNPYTLGLKNAFPSLTGDQQDLISIPGSPPDLSEVPAGCRFVERCPFATETCTTSHPPLENVGADHHSACYRHEDIEQLREQAQLRESWHRDGSQPTIEQH</sequence>
<dbReference type="OrthoDB" id="18209at2157"/>
<dbReference type="SMART" id="SM00382">
    <property type="entry name" value="AAA"/>
    <property type="match status" value="1"/>
</dbReference>
<dbReference type="InterPro" id="IPR003593">
    <property type="entry name" value="AAA+_ATPase"/>
</dbReference>
<dbReference type="RefSeq" id="WP_141464087.1">
    <property type="nucleotide sequence ID" value="NZ_RBZW01000021.1"/>
</dbReference>
<dbReference type="InterPro" id="IPR003439">
    <property type="entry name" value="ABC_transporter-like_ATP-bd"/>
</dbReference>
<keyword evidence="3" id="KW-1003">Cell membrane</keyword>
<dbReference type="GO" id="GO:0005524">
    <property type="term" value="F:ATP binding"/>
    <property type="evidence" value="ECO:0007669"/>
    <property type="project" value="UniProtKB-KW"/>
</dbReference>
<dbReference type="InterPro" id="IPR013563">
    <property type="entry name" value="Oligopep_ABC_C"/>
</dbReference>
<proteinExistence type="predicted"/>
<dbReference type="EMBL" id="RBZW01000021">
    <property type="protein sequence ID" value="THE65065.1"/>
    <property type="molecule type" value="Genomic_DNA"/>
</dbReference>
<evidence type="ECO:0000313" key="9">
    <source>
        <dbReference type="Proteomes" id="UP000318864"/>
    </source>
</evidence>
<comment type="caution">
    <text evidence="8">The sequence shown here is derived from an EMBL/GenBank/DDBJ whole genome shotgun (WGS) entry which is preliminary data.</text>
</comment>
<evidence type="ECO:0000256" key="5">
    <source>
        <dbReference type="ARBA" id="ARBA00022840"/>
    </source>
</evidence>
<dbReference type="InterPro" id="IPR050388">
    <property type="entry name" value="ABC_Ni/Peptide_Import"/>
</dbReference>
<name>A0A4S3TPG4_9EURY</name>
<dbReference type="Proteomes" id="UP000318864">
    <property type="component" value="Unassembled WGS sequence"/>
</dbReference>
<dbReference type="PANTHER" id="PTHR43297:SF2">
    <property type="entry name" value="DIPEPTIDE TRANSPORT ATP-BINDING PROTEIN DPPD"/>
    <property type="match status" value="1"/>
</dbReference>
<dbReference type="Pfam" id="PF00005">
    <property type="entry name" value="ABC_tran"/>
    <property type="match status" value="1"/>
</dbReference>
<evidence type="ECO:0000256" key="1">
    <source>
        <dbReference type="ARBA" id="ARBA00004202"/>
    </source>
</evidence>
<accession>A0A4S3TPG4</accession>
<evidence type="ECO:0000256" key="6">
    <source>
        <dbReference type="ARBA" id="ARBA00023136"/>
    </source>
</evidence>